<dbReference type="RefSeq" id="WP_344996193.1">
    <property type="nucleotide sequence ID" value="NZ_BAABFR010000036.1"/>
</dbReference>
<dbReference type="Proteomes" id="UP001500635">
    <property type="component" value="Unassembled WGS sequence"/>
</dbReference>
<evidence type="ECO:0000259" key="3">
    <source>
        <dbReference type="Pfam" id="PF01575"/>
    </source>
</evidence>
<feature type="domain" description="MaoC-like" evidence="3">
    <location>
        <begin position="165"/>
        <end position="265"/>
    </location>
</feature>
<dbReference type="InterPro" id="IPR054357">
    <property type="entry name" value="MFE-2_N"/>
</dbReference>
<dbReference type="Gene3D" id="3.10.129.10">
    <property type="entry name" value="Hotdog Thioesterase"/>
    <property type="match status" value="1"/>
</dbReference>
<feature type="region of interest" description="Disordered" evidence="2">
    <location>
        <begin position="274"/>
        <end position="293"/>
    </location>
</feature>
<name>A0ABP8JPR0_9ACTN</name>
<dbReference type="EMBL" id="BAABFR010000036">
    <property type="protein sequence ID" value="GAA4394148.1"/>
    <property type="molecule type" value="Genomic_DNA"/>
</dbReference>
<dbReference type="SUPFAM" id="SSF54637">
    <property type="entry name" value="Thioesterase/thiol ester dehydrase-isomerase"/>
    <property type="match status" value="2"/>
</dbReference>
<evidence type="ECO:0000313" key="5">
    <source>
        <dbReference type="EMBL" id="GAA4394148.1"/>
    </source>
</evidence>
<dbReference type="InterPro" id="IPR029069">
    <property type="entry name" value="HotDog_dom_sf"/>
</dbReference>
<organism evidence="5 6">
    <name type="scientific">Tsukamurella soli</name>
    <dbReference type="NCBI Taxonomy" id="644556"/>
    <lineage>
        <taxon>Bacteria</taxon>
        <taxon>Bacillati</taxon>
        <taxon>Actinomycetota</taxon>
        <taxon>Actinomycetes</taxon>
        <taxon>Mycobacteriales</taxon>
        <taxon>Tsukamurellaceae</taxon>
        <taxon>Tsukamurella</taxon>
    </lineage>
</organism>
<dbReference type="PANTHER" id="PTHR13078">
    <property type="entry name" value="PEROXISOMAL MULTIFUNCTIONAL ENZYME TYPE 2-RELATED"/>
    <property type="match status" value="1"/>
</dbReference>
<feature type="domain" description="Peroxisomal multifunctional enzyme type 2-like N-terminal" evidence="4">
    <location>
        <begin position="38"/>
        <end position="136"/>
    </location>
</feature>
<evidence type="ECO:0000256" key="2">
    <source>
        <dbReference type="SAM" id="MobiDB-lite"/>
    </source>
</evidence>
<dbReference type="Pfam" id="PF01575">
    <property type="entry name" value="MaoC_dehydratas"/>
    <property type="match status" value="1"/>
</dbReference>
<accession>A0ABP8JPR0</accession>
<dbReference type="PANTHER" id="PTHR13078:SF59">
    <property type="entry name" value="ENOYL-COA HYDRATASE CHSH3"/>
    <property type="match status" value="1"/>
</dbReference>
<evidence type="ECO:0000259" key="4">
    <source>
        <dbReference type="Pfam" id="PF22622"/>
    </source>
</evidence>
<proteinExistence type="inferred from homology"/>
<sequence length="293" mass="30264">MICARSQVETNAAAALPGPGAPPSAWLGVALGERTVRWTARDAILFALAVGARADQLALVYEDGLRVLPQFALTLAQWAPDALGAAGAFDTATALHGAQRLEVHAPLPLDGEAVLTARVDGVWDKGAAAVYDVTVECRYFTATWSIFAPGRGGFGGARGPARPPAPGSAPAWEVEVPVAANAAALYRLLGDRHRIHIDPAAAAAIGQPRPILHGLATLATATLAAAEQRGVHPADLRSVSARFTGVVFPGEPITLRGWESGAFDVHTARGPAVSGGHLTFGTSHPDPLGEKES</sequence>
<comment type="similarity">
    <text evidence="1">Belongs to the enoyl-CoA hydratase/isomerase family.</text>
</comment>
<reference evidence="6" key="1">
    <citation type="journal article" date="2019" name="Int. J. Syst. Evol. Microbiol.">
        <title>The Global Catalogue of Microorganisms (GCM) 10K type strain sequencing project: providing services to taxonomists for standard genome sequencing and annotation.</title>
        <authorList>
            <consortium name="The Broad Institute Genomics Platform"/>
            <consortium name="The Broad Institute Genome Sequencing Center for Infectious Disease"/>
            <person name="Wu L."/>
            <person name="Ma J."/>
        </authorList>
    </citation>
    <scope>NUCLEOTIDE SEQUENCE [LARGE SCALE GENOMIC DNA]</scope>
    <source>
        <strain evidence="6">JCM 17688</strain>
    </source>
</reference>
<evidence type="ECO:0000256" key="1">
    <source>
        <dbReference type="ARBA" id="ARBA00005254"/>
    </source>
</evidence>
<gene>
    <name evidence="5" type="ORF">GCM10023147_25700</name>
</gene>
<evidence type="ECO:0000313" key="6">
    <source>
        <dbReference type="Proteomes" id="UP001500635"/>
    </source>
</evidence>
<protein>
    <submittedName>
        <fullName evidence="5">MaoC/PaaZ C-terminal domain-containing protein</fullName>
    </submittedName>
</protein>
<dbReference type="InterPro" id="IPR002539">
    <property type="entry name" value="MaoC-like_dom"/>
</dbReference>
<keyword evidence="6" id="KW-1185">Reference proteome</keyword>
<comment type="caution">
    <text evidence="5">The sequence shown here is derived from an EMBL/GenBank/DDBJ whole genome shotgun (WGS) entry which is preliminary data.</text>
</comment>
<dbReference type="Pfam" id="PF22622">
    <property type="entry name" value="MFE-2_hydrat-2_N"/>
    <property type="match status" value="1"/>
</dbReference>